<sequence length="394" mass="41817">MQYRDERDALRGRVEGLEEQLAAARKELEDRRDDDRTARVEQIERQMAEARRVLDQLGRELDAVRGRPKRSLAVPLLVAATVLAGAAVAALMLGRSSSEVSFVPLPPVAPTLVQIPPPAPEPSSEPEPPTPASPSPERRTRTASATWKATVTRATGLPLAAGAACTVEAKLASPGDDVDVSELQVLCGGKPIYRSTDPLNGMSMFRSSVEEDSGSSPGTYLYAISYEDKGDRAGSRAEISLDSIRKVGAVWSDSAPAYRVELKLPYQSAPVQGEPLLDATSRALRRSARVTSSTGPSPVKAGARCTLRASPLARAGMCLTRLECGGRVIYGEGTTGVSECTVESNQVVRVHDGSTTPNGGDPAFELDLATGKVIVQDETKTGAWTTLVQLDPSG</sequence>
<evidence type="ECO:0000256" key="3">
    <source>
        <dbReference type="SAM" id="Phobius"/>
    </source>
</evidence>
<evidence type="ECO:0000313" key="5">
    <source>
        <dbReference type="Proteomes" id="UP000238348"/>
    </source>
</evidence>
<name>A0A2L0FB05_SORCE</name>
<gene>
    <name evidence="4" type="ORF">SOCE26_102540</name>
</gene>
<evidence type="ECO:0000256" key="2">
    <source>
        <dbReference type="SAM" id="MobiDB-lite"/>
    </source>
</evidence>
<reference evidence="4 5" key="1">
    <citation type="submission" date="2015-09" db="EMBL/GenBank/DDBJ databases">
        <title>Sorangium comparison.</title>
        <authorList>
            <person name="Zaburannyi N."/>
            <person name="Bunk B."/>
            <person name="Overmann J."/>
            <person name="Mueller R."/>
        </authorList>
    </citation>
    <scope>NUCLEOTIDE SEQUENCE [LARGE SCALE GENOMIC DNA]</scope>
    <source>
        <strain evidence="4 5">So ce26</strain>
    </source>
</reference>
<protein>
    <submittedName>
        <fullName evidence="4">Uncharacterized protein</fullName>
    </submittedName>
</protein>
<feature type="compositionally biased region" description="Pro residues" evidence="2">
    <location>
        <begin position="113"/>
        <end position="134"/>
    </location>
</feature>
<dbReference type="EMBL" id="CP012673">
    <property type="protein sequence ID" value="AUX48713.1"/>
    <property type="molecule type" value="Genomic_DNA"/>
</dbReference>
<proteinExistence type="predicted"/>
<accession>A0A2L0FB05</accession>
<keyword evidence="3" id="KW-0472">Membrane</keyword>
<evidence type="ECO:0000313" key="4">
    <source>
        <dbReference type="EMBL" id="AUX48713.1"/>
    </source>
</evidence>
<keyword evidence="1" id="KW-0175">Coiled coil</keyword>
<feature type="transmembrane region" description="Helical" evidence="3">
    <location>
        <begin position="72"/>
        <end position="93"/>
    </location>
</feature>
<dbReference type="RefSeq" id="WP_159398039.1">
    <property type="nucleotide sequence ID" value="NZ_CP012673.1"/>
</dbReference>
<organism evidence="4 5">
    <name type="scientific">Sorangium cellulosum</name>
    <name type="common">Polyangium cellulosum</name>
    <dbReference type="NCBI Taxonomy" id="56"/>
    <lineage>
        <taxon>Bacteria</taxon>
        <taxon>Pseudomonadati</taxon>
        <taxon>Myxococcota</taxon>
        <taxon>Polyangia</taxon>
        <taxon>Polyangiales</taxon>
        <taxon>Polyangiaceae</taxon>
        <taxon>Sorangium</taxon>
    </lineage>
</organism>
<dbReference type="Proteomes" id="UP000238348">
    <property type="component" value="Chromosome"/>
</dbReference>
<dbReference type="AlphaFoldDB" id="A0A2L0FB05"/>
<feature type="coiled-coil region" evidence="1">
    <location>
        <begin position="7"/>
        <end position="67"/>
    </location>
</feature>
<feature type="region of interest" description="Disordered" evidence="2">
    <location>
        <begin position="113"/>
        <end position="145"/>
    </location>
</feature>
<keyword evidence="3" id="KW-1133">Transmembrane helix</keyword>
<keyword evidence="3" id="KW-0812">Transmembrane</keyword>
<evidence type="ECO:0000256" key="1">
    <source>
        <dbReference type="SAM" id="Coils"/>
    </source>
</evidence>
<dbReference type="OrthoDB" id="5493965at2"/>